<reference evidence="1 2" key="1">
    <citation type="submission" date="2020-12" db="EMBL/GenBank/DDBJ databases">
        <title>Sphingomonas sp.</title>
        <authorList>
            <person name="Kim M.K."/>
        </authorList>
    </citation>
    <scope>NUCLEOTIDE SEQUENCE [LARGE SCALE GENOMIC DNA]</scope>
    <source>
        <strain evidence="1 2">BT552</strain>
    </source>
</reference>
<organism evidence="1 2">
    <name type="scientific">Sphingomonas longa</name>
    <dbReference type="NCBI Taxonomy" id="2778730"/>
    <lineage>
        <taxon>Bacteria</taxon>
        <taxon>Pseudomonadati</taxon>
        <taxon>Pseudomonadota</taxon>
        <taxon>Alphaproteobacteria</taxon>
        <taxon>Sphingomonadales</taxon>
        <taxon>Sphingomonadaceae</taxon>
        <taxon>Sphingomonas</taxon>
    </lineage>
</organism>
<dbReference type="Proteomes" id="UP000763641">
    <property type="component" value="Unassembled WGS sequence"/>
</dbReference>
<evidence type="ECO:0008006" key="3">
    <source>
        <dbReference type="Google" id="ProtNLM"/>
    </source>
</evidence>
<name>A0ABS2DEH5_9SPHN</name>
<dbReference type="SUPFAM" id="SSF53335">
    <property type="entry name" value="S-adenosyl-L-methionine-dependent methyltransferases"/>
    <property type="match status" value="1"/>
</dbReference>
<protein>
    <recommendedName>
        <fullName evidence="3">Methyltransferase domain-containing protein</fullName>
    </recommendedName>
</protein>
<accession>A0ABS2DEH5</accession>
<dbReference type="RefSeq" id="WP_204200553.1">
    <property type="nucleotide sequence ID" value="NZ_JAFEMC010000008.1"/>
</dbReference>
<evidence type="ECO:0000313" key="2">
    <source>
        <dbReference type="Proteomes" id="UP000763641"/>
    </source>
</evidence>
<proteinExistence type="predicted"/>
<sequence>MNTESDKPWNYFSSDPQYSNVLKLRLENKVEMDSALAMGRYLNQYASGDLDIVDFGGGPGHYYPVISRLYQNGGITYRSVDIDAANIDAGLRHFAGDKKADFTVGSVLDPAPFLTDRNCVVSANTLPHIPTVAPLLEAIRNSEQVHSFLFRMLIGDECVQIKKHLSGTDFDAMFARGYQHNNIYSIAYLQSVLGDDWTLERLPDLFDVTRLAEHSVPMQKTDHFYSNRVSRPVGDMIFKGDVYMPWAFVSGTRRGR</sequence>
<comment type="caution">
    <text evidence="1">The sequence shown here is derived from an EMBL/GenBank/DDBJ whole genome shotgun (WGS) entry which is preliminary data.</text>
</comment>
<gene>
    <name evidence="1" type="ORF">ILT43_18925</name>
</gene>
<dbReference type="EMBL" id="JAFEMC010000008">
    <property type="protein sequence ID" value="MBM6578459.1"/>
    <property type="molecule type" value="Genomic_DNA"/>
</dbReference>
<dbReference type="InterPro" id="IPR029063">
    <property type="entry name" value="SAM-dependent_MTases_sf"/>
</dbReference>
<evidence type="ECO:0000313" key="1">
    <source>
        <dbReference type="EMBL" id="MBM6578459.1"/>
    </source>
</evidence>
<dbReference type="Gene3D" id="3.40.50.150">
    <property type="entry name" value="Vaccinia Virus protein VP39"/>
    <property type="match status" value="1"/>
</dbReference>
<keyword evidence="2" id="KW-1185">Reference proteome</keyword>